<dbReference type="AlphaFoldDB" id="A0A1H5ZEC7"/>
<reference evidence="3 4" key="1">
    <citation type="submission" date="2016-10" db="EMBL/GenBank/DDBJ databases">
        <authorList>
            <person name="de Groot N.N."/>
        </authorList>
    </citation>
    <scope>NUCLEOTIDE SEQUENCE [LARGE SCALE GENOMIC DNA]</scope>
    <source>
        <strain evidence="3 4">DSM 26656</strain>
    </source>
</reference>
<dbReference type="PANTHER" id="PTHR42779">
    <property type="entry name" value="PROTEIN YNJB"/>
    <property type="match status" value="1"/>
</dbReference>
<protein>
    <submittedName>
        <fullName evidence="3">Putative spermidine/putrescine transport system substrate-binding protein</fullName>
    </submittedName>
</protein>
<dbReference type="OrthoDB" id="3239593at2"/>
<feature type="signal peptide" evidence="2">
    <location>
        <begin position="1"/>
        <end position="26"/>
    </location>
</feature>
<dbReference type="SUPFAM" id="SSF53850">
    <property type="entry name" value="Periplasmic binding protein-like II"/>
    <property type="match status" value="1"/>
</dbReference>
<dbReference type="InterPro" id="IPR006059">
    <property type="entry name" value="SBP"/>
</dbReference>
<evidence type="ECO:0000256" key="1">
    <source>
        <dbReference type="ARBA" id="ARBA00022764"/>
    </source>
</evidence>
<dbReference type="Pfam" id="PF13416">
    <property type="entry name" value="SBP_bac_8"/>
    <property type="match status" value="1"/>
</dbReference>
<organism evidence="3 4">
    <name type="scientific">Bosea lathyri</name>
    <dbReference type="NCBI Taxonomy" id="1036778"/>
    <lineage>
        <taxon>Bacteria</taxon>
        <taxon>Pseudomonadati</taxon>
        <taxon>Pseudomonadota</taxon>
        <taxon>Alphaproteobacteria</taxon>
        <taxon>Hyphomicrobiales</taxon>
        <taxon>Boseaceae</taxon>
        <taxon>Bosea</taxon>
    </lineage>
</organism>
<dbReference type="Proteomes" id="UP000236743">
    <property type="component" value="Unassembled WGS sequence"/>
</dbReference>
<keyword evidence="2" id="KW-0732">Signal</keyword>
<feature type="chain" id="PRO_5009291456" evidence="2">
    <location>
        <begin position="27"/>
        <end position="395"/>
    </location>
</feature>
<keyword evidence="1" id="KW-0574">Periplasm</keyword>
<dbReference type="PROSITE" id="PS51318">
    <property type="entry name" value="TAT"/>
    <property type="match status" value="1"/>
</dbReference>
<dbReference type="PANTHER" id="PTHR42779:SF1">
    <property type="entry name" value="PROTEIN YNJB"/>
    <property type="match status" value="1"/>
</dbReference>
<proteinExistence type="predicted"/>
<evidence type="ECO:0000313" key="4">
    <source>
        <dbReference type="Proteomes" id="UP000236743"/>
    </source>
</evidence>
<dbReference type="RefSeq" id="WP_103872791.1">
    <property type="nucleotide sequence ID" value="NZ_FNUY01000004.1"/>
</dbReference>
<dbReference type="Gene3D" id="3.40.190.10">
    <property type="entry name" value="Periplasmic binding protein-like II"/>
    <property type="match status" value="2"/>
</dbReference>
<name>A0A1H5ZEC7_9HYPH</name>
<evidence type="ECO:0000256" key="2">
    <source>
        <dbReference type="SAM" id="SignalP"/>
    </source>
</evidence>
<evidence type="ECO:0000313" key="3">
    <source>
        <dbReference type="EMBL" id="SEG34085.1"/>
    </source>
</evidence>
<dbReference type="EMBL" id="FNUY01000004">
    <property type="protein sequence ID" value="SEG34085.1"/>
    <property type="molecule type" value="Genomic_DNA"/>
</dbReference>
<gene>
    <name evidence="3" type="ORF">SAMN04488115_104371</name>
</gene>
<dbReference type="InterPro" id="IPR006311">
    <property type="entry name" value="TAT_signal"/>
</dbReference>
<keyword evidence="4" id="KW-1185">Reference proteome</keyword>
<accession>A0A1H5ZEC7</accession>
<sequence>MTNLTRRGVVAGAASLAALQTTGAFGQATPPANPVALNIIDVAGNLQLTQAAIERFAKDNPKLISRLNFSRAPSPELPAKLKAQQEANRVDIDLVLTGPGAMSDGIQQGLWIDVWKSHAAKLPKAEEVYHEQALMMQRNFGQNEGVAVVYSPSGPLFEYAPDRLKVVPKTAEEFLAYVKQNPKRFTYARPVNSGPGWTWLQGLPYILNDSDPTDPMKGWDKSWAYLKELGTGIDYYPGGTTPTMKELGEGTRDVIVSTCGWDINPRALGIVPKEAKVFVLANTHWIPDTQFMCIPKGVSADKVGVLLALMSYMLKPEAQAQTYDKGYFYPGPAVKGVTLAMAPQESRDVLAEYGRPEYDDLIAKLPTRPPLTPERLVAAFRRWDQEIGVGHGAPK</sequence>